<dbReference type="Proteomes" id="UP000694866">
    <property type="component" value="Unplaced"/>
</dbReference>
<dbReference type="RefSeq" id="XP_011305828.1">
    <property type="nucleotide sequence ID" value="XM_011307526.1"/>
</dbReference>
<reference evidence="2" key="1">
    <citation type="submission" date="2025-08" db="UniProtKB">
        <authorList>
            <consortium name="RefSeq"/>
        </authorList>
    </citation>
    <scope>IDENTIFICATION</scope>
    <source>
        <strain evidence="2">USDA-PBARC FA_bdor</strain>
        <tissue evidence="2">Whole organism</tissue>
    </source>
</reference>
<gene>
    <name evidence="2" type="primary">ND-MLRQ</name>
</gene>
<dbReference type="OrthoDB" id="5511684at2759"/>
<keyword evidence="1" id="KW-1185">Reference proteome</keyword>
<evidence type="ECO:0000313" key="2">
    <source>
        <dbReference type="RefSeq" id="XP_011305828.1"/>
    </source>
</evidence>
<proteinExistence type="predicted"/>
<dbReference type="PANTHER" id="PTHR14256">
    <property type="entry name" value="NADH-UBIQUINONE OXIDOREDUCTASE MLRQ SUBUNIT"/>
    <property type="match status" value="1"/>
</dbReference>
<dbReference type="AlphaFoldDB" id="A0A9R1U359"/>
<sequence>MQGMSMKSILKNPSLIPLFTCFGIGLVGSAAYLLRLAVANPDVSWQPKKNPEPWQAYKNKEYKLISIADTNKVDKVKIPEY</sequence>
<protein>
    <submittedName>
        <fullName evidence="2">Cytochrome c oxidase subunit NDUFA4</fullName>
    </submittedName>
</protein>
<dbReference type="Pfam" id="PF06522">
    <property type="entry name" value="B12D"/>
    <property type="match status" value="1"/>
</dbReference>
<dbReference type="KEGG" id="fas:105268190"/>
<name>A0A9R1U359_9HYME</name>
<organism evidence="1 2">
    <name type="scientific">Fopius arisanus</name>
    <dbReference type="NCBI Taxonomy" id="64838"/>
    <lineage>
        <taxon>Eukaryota</taxon>
        <taxon>Metazoa</taxon>
        <taxon>Ecdysozoa</taxon>
        <taxon>Arthropoda</taxon>
        <taxon>Hexapoda</taxon>
        <taxon>Insecta</taxon>
        <taxon>Pterygota</taxon>
        <taxon>Neoptera</taxon>
        <taxon>Endopterygota</taxon>
        <taxon>Hymenoptera</taxon>
        <taxon>Apocrita</taxon>
        <taxon>Ichneumonoidea</taxon>
        <taxon>Braconidae</taxon>
        <taxon>Opiinae</taxon>
        <taxon>Fopius</taxon>
    </lineage>
</organism>
<dbReference type="CTD" id="317928"/>
<dbReference type="GeneID" id="105268190"/>
<accession>A0A9R1U359</accession>
<dbReference type="PANTHER" id="PTHR14256:SF1">
    <property type="entry name" value="GEO09626P1"/>
    <property type="match status" value="1"/>
</dbReference>
<dbReference type="InterPro" id="IPR010530">
    <property type="entry name" value="B12D"/>
</dbReference>
<evidence type="ECO:0000313" key="1">
    <source>
        <dbReference type="Proteomes" id="UP000694866"/>
    </source>
</evidence>